<dbReference type="InterPro" id="IPR036397">
    <property type="entry name" value="RNaseH_sf"/>
</dbReference>
<evidence type="ECO:0000313" key="2">
    <source>
        <dbReference type="Proteomes" id="UP001151760"/>
    </source>
</evidence>
<sequence>MFAERKNRTLIEAARTMLADSLLPIQFWAEAVHTACYVLNRVLVTKPQMKTPYELLMGKSPNISMRSERKRWIFHGNSFDDENKDTEEEIDLDLNNMDNTIDVSSSSTLKIHKNHPQKMHHWSYYSRSFKQENSCKKNQRRLTQALHDEGWGRSNCKKNDSVKLQGMYEVLCDLPDGKRVIGTKWVFRNKRDIKEGDSPFIKWMSRSAFLLCAISRRGCMSIKPQLLDAWDRKDIMLVQVYVDDIIIGSNLGNHKLAKECWDFHKSRQYEEGEVLDVHLYRSMTGCLMYLTASRLDIMFAVCLCARFQVTPKVSHLNAVKRIFRYLKHQLKLGLMVSKDSPFQFRKPFSDSDYAGGQS</sequence>
<proteinExistence type="predicted"/>
<accession>A0ABQ4ZXH5</accession>
<dbReference type="PANTHER" id="PTHR11439">
    <property type="entry name" value="GAG-POL-RELATED RETROTRANSPOSON"/>
    <property type="match status" value="1"/>
</dbReference>
<dbReference type="InterPro" id="IPR012337">
    <property type="entry name" value="RNaseH-like_sf"/>
</dbReference>
<organism evidence="1 2">
    <name type="scientific">Tanacetum coccineum</name>
    <dbReference type="NCBI Taxonomy" id="301880"/>
    <lineage>
        <taxon>Eukaryota</taxon>
        <taxon>Viridiplantae</taxon>
        <taxon>Streptophyta</taxon>
        <taxon>Embryophyta</taxon>
        <taxon>Tracheophyta</taxon>
        <taxon>Spermatophyta</taxon>
        <taxon>Magnoliopsida</taxon>
        <taxon>eudicotyledons</taxon>
        <taxon>Gunneridae</taxon>
        <taxon>Pentapetalae</taxon>
        <taxon>asterids</taxon>
        <taxon>campanulids</taxon>
        <taxon>Asterales</taxon>
        <taxon>Asteraceae</taxon>
        <taxon>Asteroideae</taxon>
        <taxon>Anthemideae</taxon>
        <taxon>Anthemidinae</taxon>
        <taxon>Tanacetum</taxon>
    </lineage>
</organism>
<dbReference type="Gene3D" id="3.30.420.10">
    <property type="entry name" value="Ribonuclease H-like superfamily/Ribonuclease H"/>
    <property type="match status" value="1"/>
</dbReference>
<reference evidence="1" key="1">
    <citation type="journal article" date="2022" name="Int. J. Mol. Sci.">
        <title>Draft Genome of Tanacetum Coccineum: Genomic Comparison of Closely Related Tanacetum-Family Plants.</title>
        <authorList>
            <person name="Yamashiro T."/>
            <person name="Shiraishi A."/>
            <person name="Nakayama K."/>
            <person name="Satake H."/>
        </authorList>
    </citation>
    <scope>NUCLEOTIDE SEQUENCE</scope>
</reference>
<name>A0ABQ4ZXH5_9ASTR</name>
<gene>
    <name evidence="1" type="ORF">Tco_0800653</name>
</gene>
<dbReference type="Proteomes" id="UP001151760">
    <property type="component" value="Unassembled WGS sequence"/>
</dbReference>
<reference evidence="1" key="2">
    <citation type="submission" date="2022-01" db="EMBL/GenBank/DDBJ databases">
        <authorList>
            <person name="Yamashiro T."/>
            <person name="Shiraishi A."/>
            <person name="Satake H."/>
            <person name="Nakayama K."/>
        </authorList>
    </citation>
    <scope>NUCLEOTIDE SEQUENCE</scope>
</reference>
<evidence type="ECO:0000313" key="1">
    <source>
        <dbReference type="EMBL" id="GJS93685.1"/>
    </source>
</evidence>
<comment type="caution">
    <text evidence="1">The sequence shown here is derived from an EMBL/GenBank/DDBJ whole genome shotgun (WGS) entry which is preliminary data.</text>
</comment>
<protein>
    <submittedName>
        <fullName evidence="1">Ribonuclease H-like domain, reverse transcriptase, RNA-dependent DNA polymerase</fullName>
    </submittedName>
</protein>
<dbReference type="EMBL" id="BQNB010011675">
    <property type="protein sequence ID" value="GJS93685.1"/>
    <property type="molecule type" value="Genomic_DNA"/>
</dbReference>
<dbReference type="SUPFAM" id="SSF53098">
    <property type="entry name" value="Ribonuclease H-like"/>
    <property type="match status" value="1"/>
</dbReference>
<dbReference type="PANTHER" id="PTHR11439:SF495">
    <property type="entry name" value="REVERSE TRANSCRIPTASE, RNA-DEPENDENT DNA POLYMERASE-RELATED"/>
    <property type="match status" value="1"/>
</dbReference>
<keyword evidence="2" id="KW-1185">Reference proteome</keyword>